<dbReference type="EMBL" id="JACHJD010000026">
    <property type="protein sequence ID" value="MBB5109315.1"/>
    <property type="molecule type" value="Genomic_DNA"/>
</dbReference>
<dbReference type="RefSeq" id="WP_184926274.1">
    <property type="nucleotide sequence ID" value="NZ_BMSQ01000030.1"/>
</dbReference>
<keyword evidence="3" id="KW-1185">Reference proteome</keyword>
<feature type="region of interest" description="Disordered" evidence="1">
    <location>
        <begin position="112"/>
        <end position="137"/>
    </location>
</feature>
<organism evidence="2 3">
    <name type="scientific">Streptomyces spectabilis</name>
    <dbReference type="NCBI Taxonomy" id="68270"/>
    <lineage>
        <taxon>Bacteria</taxon>
        <taxon>Bacillati</taxon>
        <taxon>Actinomycetota</taxon>
        <taxon>Actinomycetes</taxon>
        <taxon>Kitasatosporales</taxon>
        <taxon>Streptomycetaceae</taxon>
        <taxon>Streptomyces</taxon>
    </lineage>
</organism>
<evidence type="ECO:0008006" key="4">
    <source>
        <dbReference type="Google" id="ProtNLM"/>
    </source>
</evidence>
<comment type="caution">
    <text evidence="2">The sequence shown here is derived from an EMBL/GenBank/DDBJ whole genome shotgun (WGS) entry which is preliminary data.</text>
</comment>
<dbReference type="AlphaFoldDB" id="A0A7W8F010"/>
<feature type="compositionally biased region" description="Basic and acidic residues" evidence="1">
    <location>
        <begin position="128"/>
        <end position="137"/>
    </location>
</feature>
<gene>
    <name evidence="2" type="ORF">FHS40_008443</name>
</gene>
<dbReference type="Proteomes" id="UP000549009">
    <property type="component" value="Unassembled WGS sequence"/>
</dbReference>
<evidence type="ECO:0000313" key="2">
    <source>
        <dbReference type="EMBL" id="MBB5109315.1"/>
    </source>
</evidence>
<feature type="compositionally biased region" description="Low complexity" evidence="1">
    <location>
        <begin position="115"/>
        <end position="127"/>
    </location>
</feature>
<protein>
    <recommendedName>
        <fullName evidence="4">Cell envelope biogenesis protein OmpA</fullName>
    </recommendedName>
</protein>
<evidence type="ECO:0000256" key="1">
    <source>
        <dbReference type="SAM" id="MobiDB-lite"/>
    </source>
</evidence>
<proteinExistence type="predicted"/>
<accession>A0A7W8F010</accession>
<reference evidence="2 3" key="1">
    <citation type="submission" date="2020-08" db="EMBL/GenBank/DDBJ databases">
        <title>Genomic Encyclopedia of Type Strains, Phase III (KMG-III): the genomes of soil and plant-associated and newly described type strains.</title>
        <authorList>
            <person name="Whitman W."/>
        </authorList>
    </citation>
    <scope>NUCLEOTIDE SEQUENCE [LARGE SCALE GENOMIC DNA]</scope>
    <source>
        <strain evidence="2 3">CECT 3146</strain>
    </source>
</reference>
<evidence type="ECO:0000313" key="3">
    <source>
        <dbReference type="Proteomes" id="UP000549009"/>
    </source>
</evidence>
<name>A0A7W8F010_STRST</name>
<sequence length="203" mass="22502">MHLIPQRCAHRPLAGGLVVPWVSLVHNDHPAFGSLHAERARTAFLGQLCQICGQPLEERCFLIMRPADAVRRQSPEPALHPECLPYTAAHCPMLNGAATHYRRSPVLASHPAGRPCTDPSCPCPSLSPEERDAARRGRPADRFEAWMIHTRRYRLVFAPTPPGLPTGISVDVPILRRRLLRAANLAPAQQQLLDLWHALMTGP</sequence>